<dbReference type="Pfam" id="PF00440">
    <property type="entry name" value="TetR_N"/>
    <property type="match status" value="1"/>
</dbReference>
<keyword evidence="1" id="KW-0678">Repressor</keyword>
<proteinExistence type="predicted"/>
<evidence type="ECO:0000256" key="2">
    <source>
        <dbReference type="ARBA" id="ARBA00023015"/>
    </source>
</evidence>
<dbReference type="Proteomes" id="UP000494252">
    <property type="component" value="Unassembled WGS sequence"/>
</dbReference>
<dbReference type="AlphaFoldDB" id="A0A6J5GDF8"/>
<reference evidence="7 8" key="1">
    <citation type="submission" date="2020-04" db="EMBL/GenBank/DDBJ databases">
        <authorList>
            <person name="De Canck E."/>
        </authorList>
    </citation>
    <scope>NUCLEOTIDE SEQUENCE [LARGE SCALE GENOMIC DNA]</scope>
    <source>
        <strain evidence="7 8">LMG 27177</strain>
    </source>
</reference>
<dbReference type="PROSITE" id="PS01081">
    <property type="entry name" value="HTH_TETR_1"/>
    <property type="match status" value="1"/>
</dbReference>
<feature type="DNA-binding region" description="H-T-H motif" evidence="5">
    <location>
        <begin position="29"/>
        <end position="48"/>
    </location>
</feature>
<dbReference type="SUPFAM" id="SSF48498">
    <property type="entry name" value="Tetracyclin repressor-like, C-terminal domain"/>
    <property type="match status" value="1"/>
</dbReference>
<accession>A0A6J5GDF8</accession>
<dbReference type="PROSITE" id="PS50977">
    <property type="entry name" value="HTH_TETR_2"/>
    <property type="match status" value="1"/>
</dbReference>
<dbReference type="PANTHER" id="PTHR47506:SF1">
    <property type="entry name" value="HTH-TYPE TRANSCRIPTIONAL REGULATOR YJDC"/>
    <property type="match status" value="1"/>
</dbReference>
<organism evidence="7 8">
    <name type="scientific">Paraburkholderia fynbosensis</name>
    <dbReference type="NCBI Taxonomy" id="1200993"/>
    <lineage>
        <taxon>Bacteria</taxon>
        <taxon>Pseudomonadati</taxon>
        <taxon>Pseudomonadota</taxon>
        <taxon>Betaproteobacteria</taxon>
        <taxon>Burkholderiales</taxon>
        <taxon>Burkholderiaceae</taxon>
        <taxon>Paraburkholderia</taxon>
    </lineage>
</organism>
<dbReference type="InterPro" id="IPR011075">
    <property type="entry name" value="TetR_C"/>
</dbReference>
<gene>
    <name evidence="7" type="primary">comR_4</name>
    <name evidence="7" type="ORF">LMG27177_04485</name>
</gene>
<dbReference type="PANTHER" id="PTHR47506">
    <property type="entry name" value="TRANSCRIPTIONAL REGULATORY PROTEIN"/>
    <property type="match status" value="1"/>
</dbReference>
<keyword evidence="4" id="KW-0804">Transcription</keyword>
<dbReference type="GO" id="GO:0003677">
    <property type="term" value="F:DNA binding"/>
    <property type="evidence" value="ECO:0007669"/>
    <property type="project" value="UniProtKB-UniRule"/>
</dbReference>
<dbReference type="Pfam" id="PF16925">
    <property type="entry name" value="TetR_C_13"/>
    <property type="match status" value="1"/>
</dbReference>
<evidence type="ECO:0000313" key="7">
    <source>
        <dbReference type="EMBL" id="CAB3798536.1"/>
    </source>
</evidence>
<evidence type="ECO:0000313" key="8">
    <source>
        <dbReference type="Proteomes" id="UP000494252"/>
    </source>
</evidence>
<feature type="domain" description="HTH tetR-type" evidence="6">
    <location>
        <begin position="6"/>
        <end position="66"/>
    </location>
</feature>
<sequence length="208" mass="22555">MARPRGFDEHAVLEAASAAFWSKGYEATSTRDLVKSTGLTQPSLYNAFGDKRGLYLRALEHYLEHILRERIERLEKTASPARSITLFFHEVIERAIADPDMRGCMLVNSALEISSDDEAFRAMVAAEMADIRAFFHRGLVAARQSGEITVAVPLEDAASHLLATLIGIRVLARVTPQYVLLCGSVSPALTLLGLPALPPPSAPPASSA</sequence>
<dbReference type="InterPro" id="IPR009057">
    <property type="entry name" value="Homeodomain-like_sf"/>
</dbReference>
<dbReference type="RefSeq" id="WP_175163007.1">
    <property type="nucleotide sequence ID" value="NZ_CADIKI010000013.1"/>
</dbReference>
<evidence type="ECO:0000259" key="6">
    <source>
        <dbReference type="PROSITE" id="PS50977"/>
    </source>
</evidence>
<evidence type="ECO:0000256" key="1">
    <source>
        <dbReference type="ARBA" id="ARBA00022491"/>
    </source>
</evidence>
<evidence type="ECO:0000256" key="3">
    <source>
        <dbReference type="ARBA" id="ARBA00023125"/>
    </source>
</evidence>
<dbReference type="Gene3D" id="1.10.10.60">
    <property type="entry name" value="Homeodomain-like"/>
    <property type="match status" value="1"/>
</dbReference>
<name>A0A6J5GDF8_9BURK</name>
<dbReference type="Gene3D" id="1.10.357.10">
    <property type="entry name" value="Tetracycline Repressor, domain 2"/>
    <property type="match status" value="1"/>
</dbReference>
<keyword evidence="3 5" id="KW-0238">DNA-binding</keyword>
<keyword evidence="2" id="KW-0805">Transcription regulation</keyword>
<protein>
    <submittedName>
        <fullName evidence="7">HTH-type transcriptional repressor ComR</fullName>
    </submittedName>
</protein>
<dbReference type="InterPro" id="IPR036271">
    <property type="entry name" value="Tet_transcr_reg_TetR-rel_C_sf"/>
</dbReference>
<dbReference type="InterPro" id="IPR001647">
    <property type="entry name" value="HTH_TetR"/>
</dbReference>
<dbReference type="SUPFAM" id="SSF46689">
    <property type="entry name" value="Homeodomain-like"/>
    <property type="match status" value="1"/>
</dbReference>
<dbReference type="EMBL" id="CADIKI010000013">
    <property type="protein sequence ID" value="CAB3798536.1"/>
    <property type="molecule type" value="Genomic_DNA"/>
</dbReference>
<keyword evidence="8" id="KW-1185">Reference proteome</keyword>
<evidence type="ECO:0000256" key="5">
    <source>
        <dbReference type="PROSITE-ProRule" id="PRU00335"/>
    </source>
</evidence>
<dbReference type="InterPro" id="IPR023772">
    <property type="entry name" value="DNA-bd_HTH_TetR-type_CS"/>
</dbReference>
<dbReference type="PRINTS" id="PR00455">
    <property type="entry name" value="HTHTETR"/>
</dbReference>
<evidence type="ECO:0000256" key="4">
    <source>
        <dbReference type="ARBA" id="ARBA00023163"/>
    </source>
</evidence>